<dbReference type="InterPro" id="IPR023346">
    <property type="entry name" value="Lysozyme-like_dom_sf"/>
</dbReference>
<dbReference type="Proteomes" id="UP000275394">
    <property type="component" value="Unassembled WGS sequence"/>
</dbReference>
<dbReference type="InterPro" id="IPR011970">
    <property type="entry name" value="MltB_2"/>
</dbReference>
<dbReference type="SUPFAM" id="SSF53955">
    <property type="entry name" value="Lysozyme-like"/>
    <property type="match status" value="1"/>
</dbReference>
<dbReference type="AlphaFoldDB" id="A0A3N2DNR4"/>
<feature type="domain" description="Peptidoglycan binding-like" evidence="2">
    <location>
        <begin position="346"/>
        <end position="399"/>
    </location>
</feature>
<gene>
    <name evidence="4" type="ORF">EDC56_1388</name>
</gene>
<dbReference type="GO" id="GO:0009253">
    <property type="term" value="P:peptidoglycan catabolic process"/>
    <property type="evidence" value="ECO:0007669"/>
    <property type="project" value="TreeGrafter"/>
</dbReference>
<dbReference type="InterPro" id="IPR036366">
    <property type="entry name" value="PGBDSf"/>
</dbReference>
<reference evidence="4 5" key="1">
    <citation type="submission" date="2018-11" db="EMBL/GenBank/DDBJ databases">
        <title>Genomic Encyclopedia of Type Strains, Phase IV (KMG-IV): sequencing the most valuable type-strain genomes for metagenomic binning, comparative biology and taxonomic classification.</title>
        <authorList>
            <person name="Goeker M."/>
        </authorList>
    </citation>
    <scope>NUCLEOTIDE SEQUENCE [LARGE SCALE GENOMIC DNA]</scope>
    <source>
        <strain evidence="4 5">DSM 100316</strain>
    </source>
</reference>
<comment type="caution">
    <text evidence="4">The sequence shown here is derived from an EMBL/GenBank/DDBJ whole genome shotgun (WGS) entry which is preliminary data.</text>
</comment>
<dbReference type="InterPro" id="IPR043426">
    <property type="entry name" value="MltB-like"/>
</dbReference>
<feature type="signal peptide" evidence="1">
    <location>
        <begin position="1"/>
        <end position="29"/>
    </location>
</feature>
<feature type="domain" description="Transglycosylase SLT" evidence="3">
    <location>
        <begin position="33"/>
        <end position="324"/>
    </location>
</feature>
<dbReference type="SUPFAM" id="SSF47090">
    <property type="entry name" value="PGBD-like"/>
    <property type="match status" value="1"/>
</dbReference>
<dbReference type="InterPro" id="IPR002477">
    <property type="entry name" value="Peptidoglycan-bd-like"/>
</dbReference>
<accession>A0A3N2DNR4</accession>
<dbReference type="InterPro" id="IPR036365">
    <property type="entry name" value="PGBD-like_sf"/>
</dbReference>
<name>A0A3N2DNR4_9GAMM</name>
<dbReference type="CDD" id="cd13399">
    <property type="entry name" value="Slt35-like"/>
    <property type="match status" value="1"/>
</dbReference>
<dbReference type="Pfam" id="PF01471">
    <property type="entry name" value="PG_binding_1"/>
    <property type="match status" value="1"/>
</dbReference>
<dbReference type="Pfam" id="PF13406">
    <property type="entry name" value="SLT_2"/>
    <property type="match status" value="1"/>
</dbReference>
<evidence type="ECO:0000313" key="4">
    <source>
        <dbReference type="EMBL" id="ROS00965.1"/>
    </source>
</evidence>
<dbReference type="Gene3D" id="1.10.8.350">
    <property type="entry name" value="Bacterial muramidase"/>
    <property type="match status" value="1"/>
</dbReference>
<dbReference type="NCBIfam" id="TIGR02283">
    <property type="entry name" value="MltB_2"/>
    <property type="match status" value="1"/>
</dbReference>
<protein>
    <submittedName>
        <fullName evidence="4">Membrane-bound lytic murein transglycosylase B</fullName>
    </submittedName>
</protein>
<keyword evidence="1" id="KW-0732">Signal</keyword>
<feature type="chain" id="PRO_5018166150" evidence="1">
    <location>
        <begin position="30"/>
        <end position="404"/>
    </location>
</feature>
<dbReference type="FunFam" id="1.10.8.350:FF:000001">
    <property type="entry name" value="Lytic murein transglycosylase B"/>
    <property type="match status" value="1"/>
</dbReference>
<dbReference type="Gene3D" id="1.10.530.10">
    <property type="match status" value="1"/>
</dbReference>
<dbReference type="EMBL" id="RKHR01000004">
    <property type="protein sequence ID" value="ROS00965.1"/>
    <property type="molecule type" value="Genomic_DNA"/>
</dbReference>
<proteinExistence type="predicted"/>
<dbReference type="PANTHER" id="PTHR30163:SF8">
    <property type="entry name" value="LYTIC MUREIN TRANSGLYCOSYLASE"/>
    <property type="match status" value="1"/>
</dbReference>
<dbReference type="OrthoDB" id="9772911at2"/>
<dbReference type="InterPro" id="IPR031304">
    <property type="entry name" value="SLT_2"/>
</dbReference>
<dbReference type="PANTHER" id="PTHR30163">
    <property type="entry name" value="MEMBRANE-BOUND LYTIC MUREIN TRANSGLYCOSYLASE B"/>
    <property type="match status" value="1"/>
</dbReference>
<dbReference type="GO" id="GO:0008933">
    <property type="term" value="F:peptidoglycan lytic transglycosylase activity"/>
    <property type="evidence" value="ECO:0007669"/>
    <property type="project" value="TreeGrafter"/>
</dbReference>
<sequence>MFVKVLPSKILTALGSTALLLASAGTVLANDNFASCIDQYSQRAAHEGYSAELIDATLGKAKHVERVIKLDKKQPEFTQSFNGYLYGRVNNTRLTKGIDLYREHRKLLSELTVRYGVPGQYIIAFWGLETNYGGYLGKMPIIDSLATLACNPRRSRYFGDELMQALKLMDKFNIPPEQMRGSWAGAMGNTQFMPSAYVNYGVDGDGDGKVDLWNSVPDALTSAANFLNGLGWQPQQPWGREVLLPKDFDYRLAGRKYARSVEQWSKLGLTMSNGKALSDTELQAFLIVPASHTGPAFLLYKNFDIIMKWNRSEFYALSVGHMADRIVGGGDLVHPPAKDAVIKISAIEALQRKLTTKGFDTNGIDGVMGPGTRKAVRNYQASVGLIADGFPDKAVFERLGIKLD</sequence>
<evidence type="ECO:0000259" key="2">
    <source>
        <dbReference type="Pfam" id="PF01471"/>
    </source>
</evidence>
<keyword evidence="5" id="KW-1185">Reference proteome</keyword>
<evidence type="ECO:0000259" key="3">
    <source>
        <dbReference type="Pfam" id="PF13406"/>
    </source>
</evidence>
<evidence type="ECO:0000256" key="1">
    <source>
        <dbReference type="SAM" id="SignalP"/>
    </source>
</evidence>
<dbReference type="Gene3D" id="1.10.101.10">
    <property type="entry name" value="PGBD-like superfamily/PGBD"/>
    <property type="match status" value="1"/>
</dbReference>
<evidence type="ECO:0000313" key="5">
    <source>
        <dbReference type="Proteomes" id="UP000275394"/>
    </source>
</evidence>
<organism evidence="4 5">
    <name type="scientific">Sinobacterium caligoides</name>
    <dbReference type="NCBI Taxonomy" id="933926"/>
    <lineage>
        <taxon>Bacteria</taxon>
        <taxon>Pseudomonadati</taxon>
        <taxon>Pseudomonadota</taxon>
        <taxon>Gammaproteobacteria</taxon>
        <taxon>Cellvibrionales</taxon>
        <taxon>Spongiibacteraceae</taxon>
        <taxon>Sinobacterium</taxon>
    </lineage>
</organism>
<dbReference type="RefSeq" id="WP_123711815.1">
    <property type="nucleotide sequence ID" value="NZ_RKHR01000004.1"/>
</dbReference>